<name>A0A7S1XBV5_9RHOD</name>
<dbReference type="PANTHER" id="PTHR24394">
    <property type="entry name" value="ZINC FINGER PROTEIN"/>
    <property type="match status" value="1"/>
</dbReference>
<accession>A0A7S1XBV5</accession>
<dbReference type="Gene3D" id="3.30.160.60">
    <property type="entry name" value="Classic Zinc Finger"/>
    <property type="match status" value="5"/>
</dbReference>
<feature type="domain" description="C2H2-type" evidence="11">
    <location>
        <begin position="245"/>
        <end position="273"/>
    </location>
</feature>
<proteinExistence type="predicted"/>
<evidence type="ECO:0000256" key="6">
    <source>
        <dbReference type="ARBA" id="ARBA00023015"/>
    </source>
</evidence>
<dbReference type="SUPFAM" id="SSF57667">
    <property type="entry name" value="beta-beta-alpha zinc fingers"/>
    <property type="match status" value="4"/>
</dbReference>
<feature type="domain" description="C2H2-type" evidence="11">
    <location>
        <begin position="303"/>
        <end position="331"/>
    </location>
</feature>
<evidence type="ECO:0000256" key="7">
    <source>
        <dbReference type="ARBA" id="ARBA00023163"/>
    </source>
</evidence>
<evidence type="ECO:0000256" key="2">
    <source>
        <dbReference type="ARBA" id="ARBA00022723"/>
    </source>
</evidence>
<dbReference type="InterPro" id="IPR036236">
    <property type="entry name" value="Znf_C2H2_sf"/>
</dbReference>
<sequence length="399" mass="44888">MPAQEIRYGESNHFEKSMKEAIDVLVLAMMGDGWIVEEIRALSLTKSTGAAPQGSEGLFPKVEMSEPRSIPQSVLTRVESFRLLVDFSGNYSVDSVKIRYCGLSLTPLQITAYWPKVICTVPSEHENPSHYPSIAISSGCPLSGVGRNAGIKYLTELDSAEEMKKMQRPTNSTLRFWSTVMDMDTKNLESIETHEISETITNNTRETEPQDEKKPHRCQRCPSRFKRKRNLSEHVALVHEKKRPFACSTCDMRFGKRSNLSKHIRIVHERQRPFSCEICGSSFGQQSNVQSHIRTVHNGERPFHCSICPMAFGQKSALTTHVRAVHRREKPFSCNECGGAFGHKGDLNRHVRAVHQKKRIRCEEHKSPFGRNSASECHNTGCVHGSTSTSTGESLSEQS</sequence>
<organism evidence="12">
    <name type="scientific">Compsopogon caeruleus</name>
    <dbReference type="NCBI Taxonomy" id="31354"/>
    <lineage>
        <taxon>Eukaryota</taxon>
        <taxon>Rhodophyta</taxon>
        <taxon>Compsopogonophyceae</taxon>
        <taxon>Compsopogonales</taxon>
        <taxon>Compsopogonaceae</taxon>
        <taxon>Compsopogon</taxon>
    </lineage>
</organism>
<keyword evidence="2" id="KW-0479">Metal-binding</keyword>
<feature type="domain" description="C2H2-type" evidence="11">
    <location>
        <begin position="216"/>
        <end position="244"/>
    </location>
</feature>
<dbReference type="GO" id="GO:0005634">
    <property type="term" value="C:nucleus"/>
    <property type="evidence" value="ECO:0007669"/>
    <property type="project" value="UniProtKB-SubCell"/>
</dbReference>
<evidence type="ECO:0000256" key="5">
    <source>
        <dbReference type="ARBA" id="ARBA00022833"/>
    </source>
</evidence>
<feature type="domain" description="C2H2-type" evidence="11">
    <location>
        <begin position="274"/>
        <end position="302"/>
    </location>
</feature>
<feature type="domain" description="C2H2-type" evidence="11">
    <location>
        <begin position="332"/>
        <end position="360"/>
    </location>
</feature>
<feature type="region of interest" description="Disordered" evidence="10">
    <location>
        <begin position="199"/>
        <end position="218"/>
    </location>
</feature>
<dbReference type="PROSITE" id="PS00028">
    <property type="entry name" value="ZINC_FINGER_C2H2_1"/>
    <property type="match status" value="5"/>
</dbReference>
<keyword evidence="5" id="KW-0862">Zinc</keyword>
<keyword evidence="8" id="KW-0539">Nucleus</keyword>
<evidence type="ECO:0000256" key="10">
    <source>
        <dbReference type="SAM" id="MobiDB-lite"/>
    </source>
</evidence>
<evidence type="ECO:0000256" key="3">
    <source>
        <dbReference type="ARBA" id="ARBA00022737"/>
    </source>
</evidence>
<keyword evidence="3" id="KW-0677">Repeat</keyword>
<dbReference type="AlphaFoldDB" id="A0A7S1XBV5"/>
<dbReference type="FunFam" id="3.30.160.60:FF:000110">
    <property type="entry name" value="Zinc finger protein-like"/>
    <property type="match status" value="1"/>
</dbReference>
<reference evidence="12" key="1">
    <citation type="submission" date="2021-01" db="EMBL/GenBank/DDBJ databases">
        <authorList>
            <person name="Corre E."/>
            <person name="Pelletier E."/>
            <person name="Niang G."/>
            <person name="Scheremetjew M."/>
            <person name="Finn R."/>
            <person name="Kale V."/>
            <person name="Holt S."/>
            <person name="Cochrane G."/>
            <person name="Meng A."/>
            <person name="Brown T."/>
            <person name="Cohen L."/>
        </authorList>
    </citation>
    <scope>NUCLEOTIDE SEQUENCE</scope>
    <source>
        <strain evidence="12">SAG 36.94</strain>
    </source>
</reference>
<dbReference type="GO" id="GO:0000981">
    <property type="term" value="F:DNA-binding transcription factor activity, RNA polymerase II-specific"/>
    <property type="evidence" value="ECO:0007669"/>
    <property type="project" value="TreeGrafter"/>
</dbReference>
<dbReference type="FunFam" id="3.30.160.60:FF:000100">
    <property type="entry name" value="Zinc finger 45-like"/>
    <property type="match status" value="1"/>
</dbReference>
<comment type="subcellular location">
    <subcellularLocation>
        <location evidence="1">Nucleus</location>
    </subcellularLocation>
</comment>
<keyword evidence="4 9" id="KW-0863">Zinc-finger</keyword>
<evidence type="ECO:0000256" key="4">
    <source>
        <dbReference type="ARBA" id="ARBA00022771"/>
    </source>
</evidence>
<dbReference type="EMBL" id="HBGH01002277">
    <property type="protein sequence ID" value="CAD9225635.1"/>
    <property type="molecule type" value="Transcribed_RNA"/>
</dbReference>
<dbReference type="SMART" id="SM00355">
    <property type="entry name" value="ZnF_C2H2"/>
    <property type="match status" value="5"/>
</dbReference>
<evidence type="ECO:0000256" key="1">
    <source>
        <dbReference type="ARBA" id="ARBA00004123"/>
    </source>
</evidence>
<dbReference type="PROSITE" id="PS50157">
    <property type="entry name" value="ZINC_FINGER_C2H2_2"/>
    <property type="match status" value="5"/>
</dbReference>
<keyword evidence="6" id="KW-0805">Transcription regulation</keyword>
<dbReference type="PANTHER" id="PTHR24394:SF48">
    <property type="entry name" value="ZINC FINGER PROTEIN 771"/>
    <property type="match status" value="1"/>
</dbReference>
<dbReference type="FunFam" id="3.30.160.60:FF:000086">
    <property type="entry name" value="transcription factor E4F1 isoform X1"/>
    <property type="match status" value="2"/>
</dbReference>
<keyword evidence="7" id="KW-0804">Transcription</keyword>
<evidence type="ECO:0000256" key="8">
    <source>
        <dbReference type="ARBA" id="ARBA00023242"/>
    </source>
</evidence>
<evidence type="ECO:0000313" key="12">
    <source>
        <dbReference type="EMBL" id="CAD9225635.1"/>
    </source>
</evidence>
<dbReference type="InterPro" id="IPR013087">
    <property type="entry name" value="Znf_C2H2_type"/>
</dbReference>
<evidence type="ECO:0000259" key="11">
    <source>
        <dbReference type="PROSITE" id="PS50157"/>
    </source>
</evidence>
<protein>
    <recommendedName>
        <fullName evidence="11">C2H2-type domain-containing protein</fullName>
    </recommendedName>
</protein>
<feature type="compositionally biased region" description="Basic and acidic residues" evidence="10">
    <location>
        <begin position="205"/>
        <end position="214"/>
    </location>
</feature>
<dbReference type="GO" id="GO:0008270">
    <property type="term" value="F:zinc ion binding"/>
    <property type="evidence" value="ECO:0007669"/>
    <property type="project" value="UniProtKB-KW"/>
</dbReference>
<evidence type="ECO:0000256" key="9">
    <source>
        <dbReference type="PROSITE-ProRule" id="PRU00042"/>
    </source>
</evidence>
<dbReference type="Pfam" id="PF00096">
    <property type="entry name" value="zf-C2H2"/>
    <property type="match status" value="4"/>
</dbReference>
<gene>
    <name evidence="12" type="ORF">CCAE0312_LOCUS1227</name>
</gene>